<dbReference type="AlphaFoldDB" id="A0A418ND37"/>
<sequence>MGQEIKDLVLIDQDNFSTITDYEVRIIQDQKSLQKFYAKINMTRKPGLPVPMVDFSKDMLILVCLGQQRKKVVPMLSKLQETDLLVSIAVQLIDKEQVEQTSIQPIYYPFYLYKMPIIDKTFDFQNIEN</sequence>
<accession>A0A418ND37</accession>
<comment type="caution">
    <text evidence="1">The sequence shown here is derived from an EMBL/GenBank/DDBJ whole genome shotgun (WGS) entry which is preliminary data.</text>
</comment>
<protein>
    <submittedName>
        <fullName evidence="1">Uncharacterized protein</fullName>
    </submittedName>
</protein>
<dbReference type="Proteomes" id="UP000321528">
    <property type="component" value="Unassembled WGS sequence"/>
</dbReference>
<evidence type="ECO:0000313" key="1">
    <source>
        <dbReference type="EMBL" id="RIV74413.1"/>
    </source>
</evidence>
<evidence type="ECO:0000313" key="4">
    <source>
        <dbReference type="Proteomes" id="UP000321528"/>
    </source>
</evidence>
<organism evidence="1 3">
    <name type="scientific">Flagellimonas aequoris</name>
    <dbReference type="NCBI Taxonomy" id="2306997"/>
    <lineage>
        <taxon>Bacteria</taxon>
        <taxon>Pseudomonadati</taxon>
        <taxon>Bacteroidota</taxon>
        <taxon>Flavobacteriia</taxon>
        <taxon>Flavobacteriales</taxon>
        <taxon>Flavobacteriaceae</taxon>
        <taxon>Flagellimonas</taxon>
    </lineage>
</organism>
<dbReference type="EMBL" id="QXFJ01000007">
    <property type="protein sequence ID" value="RIV74413.1"/>
    <property type="molecule type" value="Genomic_DNA"/>
</dbReference>
<dbReference type="EMBL" id="VNWL01000006">
    <property type="protein sequence ID" value="TXK08535.1"/>
    <property type="molecule type" value="Genomic_DNA"/>
</dbReference>
<dbReference type="Proteomes" id="UP000284189">
    <property type="component" value="Unassembled WGS sequence"/>
</dbReference>
<gene>
    <name evidence="1" type="ORF">D2U88_00665</name>
    <name evidence="2" type="ORF">FQ019_00645</name>
</gene>
<reference evidence="2 4" key="2">
    <citation type="submission" date="2019-07" db="EMBL/GenBank/DDBJ databases">
        <title>Draft genome of two Muricauda strains isolated from deep sea.</title>
        <authorList>
            <person name="Sun C."/>
        </authorList>
    </citation>
    <scope>NUCLEOTIDE SEQUENCE [LARGE SCALE GENOMIC DNA]</scope>
    <source>
        <strain evidence="2 4">NH166</strain>
    </source>
</reference>
<dbReference type="OrthoDB" id="1442131at2"/>
<evidence type="ECO:0000313" key="2">
    <source>
        <dbReference type="EMBL" id="TXK08535.1"/>
    </source>
</evidence>
<name>A0A418ND37_9FLAO</name>
<evidence type="ECO:0000313" key="3">
    <source>
        <dbReference type="Proteomes" id="UP000284189"/>
    </source>
</evidence>
<dbReference type="RefSeq" id="WP_147378492.1">
    <property type="nucleotide sequence ID" value="NZ_QXFJ01000007.1"/>
</dbReference>
<keyword evidence="4" id="KW-1185">Reference proteome</keyword>
<reference evidence="1 3" key="1">
    <citation type="submission" date="2018-08" db="EMBL/GenBank/DDBJ databases">
        <title>Proposal of Muricauda 72 sp.nov. and Muricauda NH166 sp.nov., isolated from seawater.</title>
        <authorList>
            <person name="Cheng H."/>
            <person name="Wu Y.-H."/>
            <person name="Guo L.-L."/>
            <person name="Xu X.-W."/>
        </authorList>
    </citation>
    <scope>NUCLEOTIDE SEQUENCE [LARGE SCALE GENOMIC DNA]</scope>
    <source>
        <strain evidence="1 3">NH166</strain>
    </source>
</reference>
<proteinExistence type="predicted"/>